<dbReference type="EMBL" id="CP015217">
    <property type="protein sequence ID" value="AOP36088.1"/>
    <property type="molecule type" value="Genomic_DNA"/>
</dbReference>
<feature type="transmembrane region" description="Helical" evidence="1">
    <location>
        <begin position="105"/>
        <end position="125"/>
    </location>
</feature>
<keyword evidence="1" id="KW-1133">Transmembrane helix</keyword>
<keyword evidence="2" id="KW-0238">DNA-binding</keyword>
<protein>
    <submittedName>
        <fullName evidence="2">DNA-binding protein</fullName>
    </submittedName>
</protein>
<gene>
    <name evidence="2" type="ORF">A0128_14080</name>
</gene>
<evidence type="ECO:0000313" key="2">
    <source>
        <dbReference type="EMBL" id="AOP36088.1"/>
    </source>
</evidence>
<organism evidence="2 3">
    <name type="scientific">Leptospira tipperaryensis</name>
    <dbReference type="NCBI Taxonomy" id="2564040"/>
    <lineage>
        <taxon>Bacteria</taxon>
        <taxon>Pseudomonadati</taxon>
        <taxon>Spirochaetota</taxon>
        <taxon>Spirochaetia</taxon>
        <taxon>Leptospirales</taxon>
        <taxon>Leptospiraceae</taxon>
        <taxon>Leptospira</taxon>
    </lineage>
</organism>
<keyword evidence="3" id="KW-1185">Reference proteome</keyword>
<keyword evidence="1" id="KW-0472">Membrane</keyword>
<keyword evidence="1" id="KW-0812">Transmembrane</keyword>
<dbReference type="AlphaFoldDB" id="A0A1D7V2N7"/>
<sequence length="237" mass="26571">MLLKNGRRIENVKIKPVANGFEISHPNGKIESIPLSKVLKIFVSDDVPKSARILEPNSKTEIINKEASSSNNLSETKPKKSGVAVFSEGLIPGWSRMARSDSYSVKGLGFFFILAELFLVHKNYLYLNSVESLDKSRHPIMPPPYVFLALASGSTNLLLTALVNNSYSESHKIRLTNGQILQKGRYEQEKEAYLSAFVFVLLMDAFFGYKFEDWTFVPKMNVSVQTKEISAGVAIRF</sequence>
<dbReference type="KEGG" id="laj:A0128_14080"/>
<dbReference type="GO" id="GO:0003677">
    <property type="term" value="F:DNA binding"/>
    <property type="evidence" value="ECO:0007669"/>
    <property type="project" value="UniProtKB-KW"/>
</dbReference>
<feature type="transmembrane region" description="Helical" evidence="1">
    <location>
        <begin position="192"/>
        <end position="211"/>
    </location>
</feature>
<proteinExistence type="predicted"/>
<feature type="transmembrane region" description="Helical" evidence="1">
    <location>
        <begin position="145"/>
        <end position="164"/>
    </location>
</feature>
<evidence type="ECO:0000256" key="1">
    <source>
        <dbReference type="SAM" id="Phobius"/>
    </source>
</evidence>
<accession>A0A1D7V2N7</accession>
<dbReference type="Proteomes" id="UP000094197">
    <property type="component" value="Chromosome 1"/>
</dbReference>
<dbReference type="NCBIfam" id="NF047433">
    <property type="entry name" value="Lepto_7_Nterm"/>
    <property type="match status" value="1"/>
</dbReference>
<reference evidence="2 3" key="1">
    <citation type="submission" date="2016-04" db="EMBL/GenBank/DDBJ databases">
        <title>Complete genome seqeunce of Leptospira alstonii serovar Room22.</title>
        <authorList>
            <person name="Nally J.E."/>
            <person name="Bayles D.O."/>
            <person name="Hurley D."/>
            <person name="Fanning S."/>
            <person name="McMahon B.J."/>
            <person name="Arent Z."/>
        </authorList>
    </citation>
    <scope>NUCLEOTIDE SEQUENCE [LARGE SCALE GENOMIC DNA]</scope>
    <source>
        <strain evidence="2 3">GWTS #1</strain>
    </source>
</reference>
<evidence type="ECO:0000313" key="3">
    <source>
        <dbReference type="Proteomes" id="UP000094197"/>
    </source>
</evidence>
<name>A0A1D7V2N7_9LEPT</name>